<evidence type="ECO:0000313" key="5">
    <source>
        <dbReference type="Proteomes" id="UP001196661"/>
    </source>
</evidence>
<dbReference type="Pfam" id="PF13508">
    <property type="entry name" value="Acetyltransf_7"/>
    <property type="match status" value="1"/>
</dbReference>
<reference evidence="4 5" key="1">
    <citation type="journal article" date="2021" name="Mar. Drugs">
        <title>Genome Reduction and Secondary Metabolism of the Marine Sponge-Associated Cyanobacterium Leptothoe.</title>
        <authorList>
            <person name="Konstantinou D."/>
            <person name="Popin R.V."/>
            <person name="Fewer D.P."/>
            <person name="Sivonen K."/>
            <person name="Gkelis S."/>
        </authorList>
    </citation>
    <scope>NUCLEOTIDE SEQUENCE [LARGE SCALE GENOMIC DNA]</scope>
    <source>
        <strain evidence="4 5">TAU-MAC 1615</strain>
    </source>
</reference>
<dbReference type="CDD" id="cd04301">
    <property type="entry name" value="NAT_SF"/>
    <property type="match status" value="1"/>
</dbReference>
<keyword evidence="2" id="KW-0012">Acyltransferase</keyword>
<evidence type="ECO:0000259" key="3">
    <source>
        <dbReference type="PROSITE" id="PS51186"/>
    </source>
</evidence>
<evidence type="ECO:0000256" key="1">
    <source>
        <dbReference type="ARBA" id="ARBA00022679"/>
    </source>
</evidence>
<sequence>MGYSIRLATAADIAHLPPIERAAAQRYLPYLSQLGLTPENLEDIVPIDFLHRAQCQQHLWVAVSPWPKDPLPKGFVVVERLVNGFFVVELDVAPGYGRQGIGSALMKHVMAAAWEQSLSTVTLTTFRHVPWTIPFYRRLGFEIVVPGNYTPSIRAIVNHEERHGFRRQVRVVMQCQIS</sequence>
<evidence type="ECO:0000256" key="2">
    <source>
        <dbReference type="ARBA" id="ARBA00023315"/>
    </source>
</evidence>
<name>A0ABS5Y6S4_9CYAN</name>
<dbReference type="SUPFAM" id="SSF55729">
    <property type="entry name" value="Acyl-CoA N-acyltransferases (Nat)"/>
    <property type="match status" value="1"/>
</dbReference>
<protein>
    <submittedName>
        <fullName evidence="4">GNAT family N-acetyltransferase</fullName>
    </submittedName>
</protein>
<keyword evidence="5" id="KW-1185">Reference proteome</keyword>
<dbReference type="InterPro" id="IPR016181">
    <property type="entry name" value="Acyl_CoA_acyltransferase"/>
</dbReference>
<keyword evidence="1" id="KW-0808">Transferase</keyword>
<dbReference type="Gene3D" id="3.40.630.30">
    <property type="match status" value="1"/>
</dbReference>
<dbReference type="InterPro" id="IPR000182">
    <property type="entry name" value="GNAT_dom"/>
</dbReference>
<accession>A0ABS5Y6S4</accession>
<organism evidence="4 5">
    <name type="scientific">Leptothoe kymatousa TAU-MAC 1615</name>
    <dbReference type="NCBI Taxonomy" id="2364775"/>
    <lineage>
        <taxon>Bacteria</taxon>
        <taxon>Bacillati</taxon>
        <taxon>Cyanobacteriota</taxon>
        <taxon>Cyanophyceae</taxon>
        <taxon>Nodosilineales</taxon>
        <taxon>Cymatolegaceae</taxon>
        <taxon>Leptothoe</taxon>
        <taxon>Leptothoe kymatousa</taxon>
    </lineage>
</organism>
<dbReference type="PROSITE" id="PS51186">
    <property type="entry name" value="GNAT"/>
    <property type="match status" value="1"/>
</dbReference>
<dbReference type="PANTHER" id="PTHR43800:SF1">
    <property type="entry name" value="PEPTIDYL-LYSINE N-ACETYLTRANSFERASE YJAB"/>
    <property type="match status" value="1"/>
</dbReference>
<dbReference type="RefSeq" id="WP_215619425.1">
    <property type="nucleotide sequence ID" value="NZ_JADOER010000013.1"/>
</dbReference>
<feature type="domain" description="N-acetyltransferase" evidence="3">
    <location>
        <begin position="3"/>
        <end position="160"/>
    </location>
</feature>
<comment type="caution">
    <text evidence="4">The sequence shown here is derived from an EMBL/GenBank/DDBJ whole genome shotgun (WGS) entry which is preliminary data.</text>
</comment>
<dbReference type="PANTHER" id="PTHR43800">
    <property type="entry name" value="PEPTIDYL-LYSINE N-ACETYLTRANSFERASE YJAB"/>
    <property type="match status" value="1"/>
</dbReference>
<dbReference type="EMBL" id="JADOER010000013">
    <property type="protein sequence ID" value="MBT9313542.1"/>
    <property type="molecule type" value="Genomic_DNA"/>
</dbReference>
<proteinExistence type="predicted"/>
<evidence type="ECO:0000313" key="4">
    <source>
        <dbReference type="EMBL" id="MBT9313542.1"/>
    </source>
</evidence>
<dbReference type="Proteomes" id="UP001196661">
    <property type="component" value="Unassembled WGS sequence"/>
</dbReference>
<gene>
    <name evidence="4" type="ORF">IXB28_15110</name>
</gene>